<accession>A0A1G2Q5N8</accession>
<dbReference type="InterPro" id="IPR050638">
    <property type="entry name" value="AA-Vitamin_Transporters"/>
</dbReference>
<feature type="transmembrane region" description="Helical" evidence="6">
    <location>
        <begin position="36"/>
        <end position="57"/>
    </location>
</feature>
<feature type="transmembrane region" description="Helical" evidence="6">
    <location>
        <begin position="217"/>
        <end position="238"/>
    </location>
</feature>
<feature type="transmembrane region" description="Helical" evidence="6">
    <location>
        <begin position="77"/>
        <end position="98"/>
    </location>
</feature>
<evidence type="ECO:0000256" key="4">
    <source>
        <dbReference type="ARBA" id="ARBA00022989"/>
    </source>
</evidence>
<name>A0A1G2Q5N8_9BACT</name>
<evidence type="ECO:0000256" key="5">
    <source>
        <dbReference type="ARBA" id="ARBA00023136"/>
    </source>
</evidence>
<dbReference type="Pfam" id="PF00892">
    <property type="entry name" value="EamA"/>
    <property type="match status" value="2"/>
</dbReference>
<protein>
    <recommendedName>
        <fullName evidence="7">EamA domain-containing protein</fullName>
    </recommendedName>
</protein>
<evidence type="ECO:0000256" key="6">
    <source>
        <dbReference type="SAM" id="Phobius"/>
    </source>
</evidence>
<dbReference type="GO" id="GO:0005886">
    <property type="term" value="C:plasma membrane"/>
    <property type="evidence" value="ECO:0007669"/>
    <property type="project" value="UniProtKB-SubCell"/>
</dbReference>
<gene>
    <name evidence="8" type="ORF">A2226_02910</name>
</gene>
<keyword evidence="4 6" id="KW-1133">Transmembrane helix</keyword>
<feature type="transmembrane region" description="Helical" evidence="6">
    <location>
        <begin position="271"/>
        <end position="289"/>
    </location>
</feature>
<feature type="transmembrane region" description="Helical" evidence="6">
    <location>
        <begin position="128"/>
        <end position="149"/>
    </location>
</feature>
<dbReference type="Proteomes" id="UP000178936">
    <property type="component" value="Unassembled WGS sequence"/>
</dbReference>
<evidence type="ECO:0000256" key="2">
    <source>
        <dbReference type="ARBA" id="ARBA00022475"/>
    </source>
</evidence>
<dbReference type="PANTHER" id="PTHR32322:SF18">
    <property type="entry name" value="S-ADENOSYLMETHIONINE_S-ADENOSYLHOMOCYSTEINE TRANSPORTER"/>
    <property type="match status" value="1"/>
</dbReference>
<keyword evidence="3 6" id="KW-0812">Transmembrane</keyword>
<dbReference type="AlphaFoldDB" id="A0A1G2Q5N8"/>
<dbReference type="PANTHER" id="PTHR32322">
    <property type="entry name" value="INNER MEMBRANE TRANSPORTER"/>
    <property type="match status" value="1"/>
</dbReference>
<feature type="domain" description="EamA" evidence="7">
    <location>
        <begin position="153"/>
        <end position="288"/>
    </location>
</feature>
<dbReference type="SUPFAM" id="SSF103481">
    <property type="entry name" value="Multidrug resistance efflux transporter EmrE"/>
    <property type="match status" value="2"/>
</dbReference>
<feature type="transmembrane region" description="Helical" evidence="6">
    <location>
        <begin position="155"/>
        <end position="172"/>
    </location>
</feature>
<comment type="caution">
    <text evidence="8">The sequence shown here is derived from an EMBL/GenBank/DDBJ whole genome shotgun (WGS) entry which is preliminary data.</text>
</comment>
<proteinExistence type="predicted"/>
<evidence type="ECO:0000259" key="7">
    <source>
        <dbReference type="Pfam" id="PF00892"/>
    </source>
</evidence>
<dbReference type="InterPro" id="IPR037185">
    <property type="entry name" value="EmrE-like"/>
</dbReference>
<sequence length="306" mass="32601">MSVKISSAVSLALSAAVISGLANFFNKVGITVVSDAVLYTFIKNGLVAIIFLAILVLSTRWREIKQLNKGDWVKLMAIGAIGGSLPFILFFTGLAMTSAVSASLIHKTLFIWVALLAMPFLGERLGKIQWAALGLLLFGNFFLGSWQQLTLGKGELLILAATLLWAVENIIAKRALQNISSLLVASARMVLGSALILLVVLVQGKAGLISNLSYEQWSWAILAAGLLFGYVICWYSALKSAPASIVASLLVPASLVTSLLSLIFLDKSLTGAEIISSILVILAIGIIIWSGRKFSRSASYAEAGNN</sequence>
<dbReference type="EMBL" id="MHTB01000021">
    <property type="protein sequence ID" value="OHA55191.1"/>
    <property type="molecule type" value="Genomic_DNA"/>
</dbReference>
<evidence type="ECO:0000256" key="3">
    <source>
        <dbReference type="ARBA" id="ARBA00022692"/>
    </source>
</evidence>
<dbReference type="InterPro" id="IPR000620">
    <property type="entry name" value="EamA_dom"/>
</dbReference>
<feature type="transmembrane region" description="Helical" evidence="6">
    <location>
        <begin position="179"/>
        <end position="202"/>
    </location>
</feature>
<feature type="domain" description="EamA" evidence="7">
    <location>
        <begin position="7"/>
        <end position="143"/>
    </location>
</feature>
<keyword evidence="5 6" id="KW-0472">Membrane</keyword>
<comment type="subcellular location">
    <subcellularLocation>
        <location evidence="1">Cell membrane</location>
        <topology evidence="1">Multi-pass membrane protein</topology>
    </subcellularLocation>
</comment>
<reference evidence="8 9" key="1">
    <citation type="journal article" date="2016" name="Nat. Commun.">
        <title>Thousands of microbial genomes shed light on interconnected biogeochemical processes in an aquifer system.</title>
        <authorList>
            <person name="Anantharaman K."/>
            <person name="Brown C.T."/>
            <person name="Hug L.A."/>
            <person name="Sharon I."/>
            <person name="Castelle C.J."/>
            <person name="Probst A.J."/>
            <person name="Thomas B.C."/>
            <person name="Singh A."/>
            <person name="Wilkins M.J."/>
            <person name="Karaoz U."/>
            <person name="Brodie E.L."/>
            <person name="Williams K.H."/>
            <person name="Hubbard S.S."/>
            <person name="Banfield J.F."/>
        </authorList>
    </citation>
    <scope>NUCLEOTIDE SEQUENCE [LARGE SCALE GENOMIC DNA]</scope>
</reference>
<evidence type="ECO:0000256" key="1">
    <source>
        <dbReference type="ARBA" id="ARBA00004651"/>
    </source>
</evidence>
<evidence type="ECO:0000313" key="8">
    <source>
        <dbReference type="EMBL" id="OHA55191.1"/>
    </source>
</evidence>
<organism evidence="8 9">
    <name type="scientific">Candidatus Veblenbacteria bacterium RIFOXYA2_FULL_43_9</name>
    <dbReference type="NCBI Taxonomy" id="1802425"/>
    <lineage>
        <taxon>Bacteria</taxon>
        <taxon>Candidatus Vebleniibacteriota</taxon>
    </lineage>
</organism>
<feature type="transmembrane region" description="Helical" evidence="6">
    <location>
        <begin position="104"/>
        <end position="121"/>
    </location>
</feature>
<feature type="transmembrane region" description="Helical" evidence="6">
    <location>
        <begin position="245"/>
        <end position="265"/>
    </location>
</feature>
<evidence type="ECO:0000313" key="9">
    <source>
        <dbReference type="Proteomes" id="UP000178936"/>
    </source>
</evidence>
<keyword evidence="2" id="KW-1003">Cell membrane</keyword>